<proteinExistence type="predicted"/>
<dbReference type="InterPro" id="IPR024787">
    <property type="entry name" value="EcsC"/>
</dbReference>
<dbReference type="InterPro" id="IPR011249">
    <property type="entry name" value="Metalloenz_LuxS/M16"/>
</dbReference>
<dbReference type="AlphaFoldDB" id="A0A6G1X9X2"/>
<dbReference type="RefSeq" id="WP_153729594.1">
    <property type="nucleotide sequence ID" value="NZ_WJNH01000011.1"/>
</dbReference>
<dbReference type="PANTHER" id="PTHR41260:SF1">
    <property type="entry name" value="PROTEIN ECSC"/>
    <property type="match status" value="1"/>
</dbReference>
<evidence type="ECO:0008006" key="3">
    <source>
        <dbReference type="Google" id="ProtNLM"/>
    </source>
</evidence>
<protein>
    <recommendedName>
        <fullName evidence="3">EcsC family protein</fullName>
    </recommendedName>
</protein>
<dbReference type="Proteomes" id="UP000480185">
    <property type="component" value="Unassembled WGS sequence"/>
</dbReference>
<sequence length="265" mass="31237">MSENFYINELRSFEKELDRVQEIRQHHSFLNRDMEMKEELFAKIDDVLLYTYHVLQSSSFQLNIRRQIIKTGMSYRVSIDTLQDMEKLSIGELTVIAEQFLKKNRMVSAIQGSITGVGHLLLLASDLPFILVSNMQLIQTLGYIFGHEMHNPREMMLALKVFYASVLPKKHQYSMWQELKADTDGRELFVDFEKGYCDEKLFDLLIPYFCKIGFIRLTSRKRIKRISILSELTSVFSRIYVNKKVGQFALSFYQYRYLKNKGFSV</sequence>
<keyword evidence="2" id="KW-1185">Reference proteome</keyword>
<dbReference type="PANTHER" id="PTHR41260">
    <property type="entry name" value="PROTEIN ECSC"/>
    <property type="match status" value="1"/>
</dbReference>
<dbReference type="EMBL" id="WJNH01000011">
    <property type="protein sequence ID" value="MRG87705.1"/>
    <property type="molecule type" value="Genomic_DNA"/>
</dbReference>
<organism evidence="1 2">
    <name type="scientific">Salinibacillus xinjiangensis</name>
    <dbReference type="NCBI Taxonomy" id="1229268"/>
    <lineage>
        <taxon>Bacteria</taxon>
        <taxon>Bacillati</taxon>
        <taxon>Bacillota</taxon>
        <taxon>Bacilli</taxon>
        <taxon>Bacillales</taxon>
        <taxon>Bacillaceae</taxon>
        <taxon>Salinibacillus</taxon>
    </lineage>
</organism>
<dbReference type="SUPFAM" id="SSF63411">
    <property type="entry name" value="LuxS/MPP-like metallohydrolase"/>
    <property type="match status" value="1"/>
</dbReference>
<dbReference type="GO" id="GO:0046872">
    <property type="term" value="F:metal ion binding"/>
    <property type="evidence" value="ECO:0007669"/>
    <property type="project" value="InterPro"/>
</dbReference>
<evidence type="ECO:0000313" key="1">
    <source>
        <dbReference type="EMBL" id="MRG87705.1"/>
    </source>
</evidence>
<comment type="caution">
    <text evidence="1">The sequence shown here is derived from an EMBL/GenBank/DDBJ whole genome shotgun (WGS) entry which is preliminary data.</text>
</comment>
<reference evidence="1 2" key="1">
    <citation type="submission" date="2019-11" db="EMBL/GenBank/DDBJ databases">
        <authorList>
            <person name="Li J."/>
        </authorList>
    </citation>
    <scope>NUCLEOTIDE SEQUENCE [LARGE SCALE GENOMIC DNA]</scope>
    <source>
        <strain evidence="1 2">J4</strain>
    </source>
</reference>
<name>A0A6G1X9X2_9BACI</name>
<evidence type="ECO:0000313" key="2">
    <source>
        <dbReference type="Proteomes" id="UP000480185"/>
    </source>
</evidence>
<accession>A0A6G1X9X2</accession>
<dbReference type="OrthoDB" id="2040879at2"/>
<gene>
    <name evidence="1" type="ORF">GH754_15575</name>
</gene>
<dbReference type="Pfam" id="PF12787">
    <property type="entry name" value="EcsC"/>
    <property type="match status" value="1"/>
</dbReference>